<protein>
    <submittedName>
        <fullName evidence="2">Histidine phosphotransferase ChpT</fullName>
    </submittedName>
</protein>
<dbReference type="Gene3D" id="1.10.287.130">
    <property type="match status" value="1"/>
</dbReference>
<name>A0A1I6GA74_9RHOB</name>
<dbReference type="AlphaFoldDB" id="A0A1I6GA74"/>
<sequence>MQTDLAALVGSRICHDLISPIGAIGNGVELLGLTNGNTDPEMALISDSVNSANARIRLFRIAFGAVNDGQRISSTEVQSILRAVSVGGRHQFIWDVSDDQPRRSVRLALLMLLCFETALPMGGEITVSCTGDTWDFSANARRVSIDPDLWEGFENVHSTHPYTAAQVQFALLPPALAETGRTLAYTVGESSLTARF</sequence>
<evidence type="ECO:0000313" key="3">
    <source>
        <dbReference type="Proteomes" id="UP000199478"/>
    </source>
</evidence>
<dbReference type="EMBL" id="FOYP01000001">
    <property type="protein sequence ID" value="SFR39065.1"/>
    <property type="molecule type" value="Genomic_DNA"/>
</dbReference>
<proteinExistence type="predicted"/>
<evidence type="ECO:0000259" key="1">
    <source>
        <dbReference type="Pfam" id="PF10090"/>
    </source>
</evidence>
<dbReference type="STRING" id="390270.SAMN04488005_1317"/>
<keyword evidence="3" id="KW-1185">Reference proteome</keyword>
<dbReference type="InterPro" id="IPR036890">
    <property type="entry name" value="HATPase_C_sf"/>
</dbReference>
<dbReference type="Gene3D" id="3.30.565.10">
    <property type="entry name" value="Histidine kinase-like ATPase, C-terminal domain"/>
    <property type="match status" value="1"/>
</dbReference>
<dbReference type="OrthoDB" id="9803702at2"/>
<dbReference type="Pfam" id="PF10090">
    <property type="entry name" value="HPTransfase"/>
    <property type="match status" value="1"/>
</dbReference>
<reference evidence="3" key="1">
    <citation type="submission" date="2016-10" db="EMBL/GenBank/DDBJ databases">
        <authorList>
            <person name="Varghese N."/>
            <person name="Submissions S."/>
        </authorList>
    </citation>
    <scope>NUCLEOTIDE SEQUENCE [LARGE SCALE GENOMIC DNA]</scope>
    <source>
        <strain evidence="3">DSM 26879</strain>
    </source>
</reference>
<gene>
    <name evidence="2" type="ORF">SAMN04488005_1317</name>
</gene>
<dbReference type="InterPro" id="IPR018762">
    <property type="entry name" value="ChpT_C"/>
</dbReference>
<dbReference type="Proteomes" id="UP000199478">
    <property type="component" value="Unassembled WGS sequence"/>
</dbReference>
<dbReference type="RefSeq" id="WP_090197906.1">
    <property type="nucleotide sequence ID" value="NZ_FOYP01000001.1"/>
</dbReference>
<accession>A0A1I6GA74</accession>
<evidence type="ECO:0000313" key="2">
    <source>
        <dbReference type="EMBL" id="SFR39065.1"/>
    </source>
</evidence>
<feature type="domain" description="Histidine phosphotransferase ChpT C-terminal" evidence="1">
    <location>
        <begin position="75"/>
        <end position="189"/>
    </location>
</feature>
<dbReference type="GO" id="GO:0016740">
    <property type="term" value="F:transferase activity"/>
    <property type="evidence" value="ECO:0007669"/>
    <property type="project" value="UniProtKB-KW"/>
</dbReference>
<keyword evidence="2" id="KW-0808">Transferase</keyword>
<organism evidence="2 3">
    <name type="scientific">Yoonia tamlensis</name>
    <dbReference type="NCBI Taxonomy" id="390270"/>
    <lineage>
        <taxon>Bacteria</taxon>
        <taxon>Pseudomonadati</taxon>
        <taxon>Pseudomonadota</taxon>
        <taxon>Alphaproteobacteria</taxon>
        <taxon>Rhodobacterales</taxon>
        <taxon>Paracoccaceae</taxon>
        <taxon>Yoonia</taxon>
    </lineage>
</organism>